<dbReference type="KEGG" id="pbor:BSF38_03261"/>
<keyword evidence="8" id="KW-1185">Reference proteome</keyword>
<dbReference type="GO" id="GO:0016020">
    <property type="term" value="C:membrane"/>
    <property type="evidence" value="ECO:0007669"/>
    <property type="project" value="UniProtKB-SubCell"/>
</dbReference>
<evidence type="ECO:0000256" key="4">
    <source>
        <dbReference type="ARBA" id="ARBA00023136"/>
    </source>
</evidence>
<sequence length="186" mass="19092">MDASKIPPSPASFPIDLSAGRKARIAVFSLFALDGIAFGSWAAYLPVCKARLGLSDGQLGVVLFALVVGSLVLMPATGRALARWSSRTIVLLGAAACCVTIPLVTVAAIASVSTVGCLGFLIGPPLIGAASQSVGLASALLLVVLFGLTIAASARLVEDRPDPESPSSKEKNLEERIPHVHPEPIV</sequence>
<feature type="transmembrane region" description="Helical" evidence="6">
    <location>
        <begin position="25"/>
        <end position="45"/>
    </location>
</feature>
<evidence type="ECO:0000256" key="5">
    <source>
        <dbReference type="SAM" id="MobiDB-lite"/>
    </source>
</evidence>
<feature type="transmembrane region" description="Helical" evidence="6">
    <location>
        <begin position="134"/>
        <end position="157"/>
    </location>
</feature>
<proteinExistence type="predicted"/>
<dbReference type="InterPro" id="IPR051788">
    <property type="entry name" value="MFS_Transporter"/>
</dbReference>
<evidence type="ECO:0000313" key="8">
    <source>
        <dbReference type="Proteomes" id="UP000186309"/>
    </source>
</evidence>
<protein>
    <recommendedName>
        <fullName evidence="9">Major facilitator superfamily (MFS) profile domain-containing protein</fullName>
    </recommendedName>
</protein>
<dbReference type="EMBL" id="CP019082">
    <property type="protein sequence ID" value="APW61733.1"/>
    <property type="molecule type" value="Genomic_DNA"/>
</dbReference>
<dbReference type="Proteomes" id="UP000186309">
    <property type="component" value="Chromosome"/>
</dbReference>
<dbReference type="Gene3D" id="1.20.1250.20">
    <property type="entry name" value="MFS general substrate transporter like domains"/>
    <property type="match status" value="1"/>
</dbReference>
<evidence type="ECO:0000256" key="3">
    <source>
        <dbReference type="ARBA" id="ARBA00022989"/>
    </source>
</evidence>
<gene>
    <name evidence="7" type="ORF">BSF38_03261</name>
</gene>
<organism evidence="7 8">
    <name type="scientific">Paludisphaera borealis</name>
    <dbReference type="NCBI Taxonomy" id="1387353"/>
    <lineage>
        <taxon>Bacteria</taxon>
        <taxon>Pseudomonadati</taxon>
        <taxon>Planctomycetota</taxon>
        <taxon>Planctomycetia</taxon>
        <taxon>Isosphaerales</taxon>
        <taxon>Isosphaeraceae</taxon>
        <taxon>Paludisphaera</taxon>
    </lineage>
</organism>
<dbReference type="SUPFAM" id="SSF103473">
    <property type="entry name" value="MFS general substrate transporter"/>
    <property type="match status" value="1"/>
</dbReference>
<reference evidence="8" key="1">
    <citation type="submission" date="2016-12" db="EMBL/GenBank/DDBJ databases">
        <title>Comparative genomics of four Isosphaeraceae planctomycetes: a common pool of plasmids and glycoside hydrolase genes.</title>
        <authorList>
            <person name="Ivanova A."/>
        </authorList>
    </citation>
    <scope>NUCLEOTIDE SEQUENCE [LARGE SCALE GENOMIC DNA]</scope>
    <source>
        <strain evidence="8">PX4</strain>
    </source>
</reference>
<feature type="transmembrane region" description="Helical" evidence="6">
    <location>
        <begin position="89"/>
        <end position="122"/>
    </location>
</feature>
<dbReference type="PANTHER" id="PTHR23514:SF13">
    <property type="entry name" value="INNER MEMBRANE PROTEIN YBJJ"/>
    <property type="match status" value="1"/>
</dbReference>
<keyword evidence="3 6" id="KW-1133">Transmembrane helix</keyword>
<keyword evidence="2 6" id="KW-0812">Transmembrane</keyword>
<dbReference type="InterPro" id="IPR036259">
    <property type="entry name" value="MFS_trans_sf"/>
</dbReference>
<accession>A0A1U7CS83</accession>
<dbReference type="OrthoDB" id="9809599at2"/>
<keyword evidence="4 6" id="KW-0472">Membrane</keyword>
<feature type="transmembrane region" description="Helical" evidence="6">
    <location>
        <begin position="57"/>
        <end position="77"/>
    </location>
</feature>
<comment type="subcellular location">
    <subcellularLocation>
        <location evidence="1">Membrane</location>
        <topology evidence="1">Multi-pass membrane protein</topology>
    </subcellularLocation>
</comment>
<dbReference type="RefSeq" id="WP_076347312.1">
    <property type="nucleotide sequence ID" value="NZ_CP019082.1"/>
</dbReference>
<dbReference type="STRING" id="1387353.BSF38_03261"/>
<evidence type="ECO:0000256" key="2">
    <source>
        <dbReference type="ARBA" id="ARBA00022692"/>
    </source>
</evidence>
<evidence type="ECO:0000256" key="1">
    <source>
        <dbReference type="ARBA" id="ARBA00004141"/>
    </source>
</evidence>
<evidence type="ECO:0000313" key="7">
    <source>
        <dbReference type="EMBL" id="APW61733.1"/>
    </source>
</evidence>
<evidence type="ECO:0000256" key="6">
    <source>
        <dbReference type="SAM" id="Phobius"/>
    </source>
</evidence>
<name>A0A1U7CS83_9BACT</name>
<dbReference type="PANTHER" id="PTHR23514">
    <property type="entry name" value="BYPASS OF STOP CODON PROTEIN 6"/>
    <property type="match status" value="1"/>
</dbReference>
<feature type="region of interest" description="Disordered" evidence="5">
    <location>
        <begin position="159"/>
        <end position="186"/>
    </location>
</feature>
<dbReference type="AlphaFoldDB" id="A0A1U7CS83"/>
<evidence type="ECO:0008006" key="9">
    <source>
        <dbReference type="Google" id="ProtNLM"/>
    </source>
</evidence>